<dbReference type="RefSeq" id="WP_268039524.1">
    <property type="nucleotide sequence ID" value="NZ_JAPQER010000001.1"/>
</dbReference>
<keyword evidence="2" id="KW-1185">Reference proteome</keyword>
<dbReference type="Pfam" id="PF07892">
    <property type="entry name" value="DUF1667"/>
    <property type="match status" value="1"/>
</dbReference>
<accession>A0ABT4CWA1</accession>
<dbReference type="EMBL" id="JAPQER010000001">
    <property type="protein sequence ID" value="MCY6483269.1"/>
    <property type="molecule type" value="Genomic_DNA"/>
</dbReference>
<dbReference type="Gene3D" id="3.10.530.10">
    <property type="entry name" value="CPE0013-like"/>
    <property type="match status" value="1"/>
</dbReference>
<dbReference type="SUPFAM" id="SSF53706">
    <property type="entry name" value="Formate dehydrogenase/DMSO reductase, domains 1-3"/>
    <property type="match status" value="1"/>
</dbReference>
<evidence type="ECO:0000313" key="1">
    <source>
        <dbReference type="EMBL" id="MCY6483269.1"/>
    </source>
</evidence>
<dbReference type="InterPro" id="IPR036593">
    <property type="entry name" value="CPE0013-like_sf"/>
</dbReference>
<dbReference type="SUPFAM" id="SSF160148">
    <property type="entry name" value="CPE0013-like"/>
    <property type="match status" value="1"/>
</dbReference>
<gene>
    <name evidence="1" type="ORF">OW763_02725</name>
</gene>
<sequence>MAMRELTCIQCPIGCHLEVEIDGDKVVKVTGNTCPRGVVYAEKECTNPTRIVTSSVKVEEGEIDVLSIKTENDIPKGKIFECVRALKGICVKAPIEVGDIIVENVAGTGVNIVATKKIRKRN</sequence>
<dbReference type="InterPro" id="IPR012460">
    <property type="entry name" value="DUF1667"/>
</dbReference>
<evidence type="ECO:0000313" key="2">
    <source>
        <dbReference type="Proteomes" id="UP001078443"/>
    </source>
</evidence>
<reference evidence="1" key="1">
    <citation type="submission" date="2022-12" db="EMBL/GenBank/DDBJ databases">
        <authorList>
            <person name="Wang J."/>
        </authorList>
    </citation>
    <scope>NUCLEOTIDE SEQUENCE</scope>
    <source>
        <strain evidence="1">HY-45-18</strain>
    </source>
</reference>
<dbReference type="PANTHER" id="PTHR39450:SF1">
    <property type="entry name" value="DUF1667 DOMAIN-CONTAINING PROTEIN"/>
    <property type="match status" value="1"/>
</dbReference>
<dbReference type="Proteomes" id="UP001078443">
    <property type="component" value="Unassembled WGS sequence"/>
</dbReference>
<dbReference type="PANTHER" id="PTHR39450">
    <property type="entry name" value="MOLYBDOPTERIN OXIDOREDUCTASE, 4FE-4S CLUSTER-BINDING SUBUNIT"/>
    <property type="match status" value="1"/>
</dbReference>
<proteinExistence type="predicted"/>
<organism evidence="1 2">
    <name type="scientific">Clostridium aestuarii</name>
    <dbReference type="NCBI Taxonomy" id="338193"/>
    <lineage>
        <taxon>Bacteria</taxon>
        <taxon>Bacillati</taxon>
        <taxon>Bacillota</taxon>
        <taxon>Clostridia</taxon>
        <taxon>Eubacteriales</taxon>
        <taxon>Clostridiaceae</taxon>
        <taxon>Clostridium</taxon>
    </lineage>
</organism>
<comment type="caution">
    <text evidence="1">The sequence shown here is derived from an EMBL/GenBank/DDBJ whole genome shotgun (WGS) entry which is preliminary data.</text>
</comment>
<name>A0ABT4CWA1_9CLOT</name>
<protein>
    <submittedName>
        <fullName evidence="1">DUF1667 domain-containing protein</fullName>
    </submittedName>
</protein>